<accession>A0A8D5U6S8</accession>
<protein>
    <submittedName>
        <fullName evidence="1">Uncharacterized protein</fullName>
    </submittedName>
</protein>
<sequence>MLQIFAPYKDLDVKLSRLGLIQGYEEFKDTS</sequence>
<reference evidence="1 2" key="1">
    <citation type="submission" date="2021-04" db="EMBL/GenBank/DDBJ databases">
        <title>Complete genome sequence of Stygiolobus sp. KN-1.</title>
        <authorList>
            <person name="Nakamura K."/>
            <person name="Sakai H."/>
            <person name="Kurosawa N."/>
        </authorList>
    </citation>
    <scope>NUCLEOTIDE SEQUENCE [LARGE SCALE GENOMIC DNA]</scope>
    <source>
        <strain evidence="1 2">KN-1</strain>
    </source>
</reference>
<evidence type="ECO:0000313" key="1">
    <source>
        <dbReference type="EMBL" id="BCU70353.1"/>
    </source>
</evidence>
<keyword evidence="2" id="KW-1185">Reference proteome</keyword>
<dbReference type="EMBL" id="AP024597">
    <property type="protein sequence ID" value="BCU70353.1"/>
    <property type="molecule type" value="Genomic_DNA"/>
</dbReference>
<evidence type="ECO:0000313" key="2">
    <source>
        <dbReference type="Proteomes" id="UP000825123"/>
    </source>
</evidence>
<name>A0A8D5U6S8_9CREN</name>
<gene>
    <name evidence="1" type="ORF">KN1_16500</name>
</gene>
<dbReference type="KEGG" id="csty:KN1_16500"/>
<dbReference type="AlphaFoldDB" id="A0A8D5U6S8"/>
<organism evidence="1 2">
    <name type="scientific">Stygiolobus caldivivus</name>
    <dbReference type="NCBI Taxonomy" id="2824673"/>
    <lineage>
        <taxon>Archaea</taxon>
        <taxon>Thermoproteota</taxon>
        <taxon>Thermoprotei</taxon>
        <taxon>Sulfolobales</taxon>
        <taxon>Sulfolobaceae</taxon>
        <taxon>Stygiolobus</taxon>
    </lineage>
</organism>
<dbReference type="Proteomes" id="UP000825123">
    <property type="component" value="Chromosome"/>
</dbReference>
<proteinExistence type="predicted"/>